<proteinExistence type="predicted"/>
<name>A0ACA9PW46_9GLOM</name>
<organism evidence="1 2">
    <name type="scientific">Acaulospora colombiana</name>
    <dbReference type="NCBI Taxonomy" id="27376"/>
    <lineage>
        <taxon>Eukaryota</taxon>
        <taxon>Fungi</taxon>
        <taxon>Fungi incertae sedis</taxon>
        <taxon>Mucoromycota</taxon>
        <taxon>Glomeromycotina</taxon>
        <taxon>Glomeromycetes</taxon>
        <taxon>Diversisporales</taxon>
        <taxon>Acaulosporaceae</taxon>
        <taxon>Acaulospora</taxon>
    </lineage>
</organism>
<accession>A0ACA9PW46</accession>
<evidence type="ECO:0000313" key="1">
    <source>
        <dbReference type="EMBL" id="CAG8722414.1"/>
    </source>
</evidence>
<dbReference type="Proteomes" id="UP000789525">
    <property type="component" value="Unassembled WGS sequence"/>
</dbReference>
<keyword evidence="2" id="KW-1185">Reference proteome</keyword>
<feature type="non-terminal residue" evidence="1">
    <location>
        <position position="1"/>
    </location>
</feature>
<feature type="non-terminal residue" evidence="1">
    <location>
        <position position="126"/>
    </location>
</feature>
<protein>
    <submittedName>
        <fullName evidence="1">10827_t:CDS:1</fullName>
    </submittedName>
</protein>
<comment type="caution">
    <text evidence="1">The sequence shown here is derived from an EMBL/GenBank/DDBJ whole genome shotgun (WGS) entry which is preliminary data.</text>
</comment>
<gene>
    <name evidence="1" type="ORF">ACOLOM_LOCUS11200</name>
</gene>
<reference evidence="1" key="1">
    <citation type="submission" date="2021-06" db="EMBL/GenBank/DDBJ databases">
        <authorList>
            <person name="Kallberg Y."/>
            <person name="Tangrot J."/>
            <person name="Rosling A."/>
        </authorList>
    </citation>
    <scope>NUCLEOTIDE SEQUENCE</scope>
    <source>
        <strain evidence="1">CL356</strain>
    </source>
</reference>
<dbReference type="EMBL" id="CAJVPT010039282">
    <property type="protein sequence ID" value="CAG8722414.1"/>
    <property type="molecule type" value="Genomic_DNA"/>
</dbReference>
<evidence type="ECO:0000313" key="2">
    <source>
        <dbReference type="Proteomes" id="UP000789525"/>
    </source>
</evidence>
<sequence length="126" mass="14352">EEVVNGLGLKIDDICDAEIYNLINKIDVLGIIRGIEISVMSQDPKWKQIKENAMKVYFSNNTLTLLDGTNISVIKTRTPPPTQLNQSTNDYFEEIKVYATTLNVDLDNQNLKETFFNGLLQENKKE</sequence>